<sequence length="253" mass="26153">MSTNIKNIQLLVYCSTFASILSILACIFIFPQIYFETTNLLNEVKGGVEIFKVETDSAWNLLIDIQIRHKPQSVNVREENPFESIFQRAKRQNYGKLPAWCQCEPTKPECPPGPEGPPGEPGTDGPPGEPGPNGEDNTQVYPQVKCEAPDVSKCIECPAGPPGEQGPIGPLGSSGQTGEAGAAGPPAPQGKPGEQGPPGDQGPPGEKGNPGTPGTPGSDAEHSPALPGPKGLPGGPGQPGKDGAPGENGTINL</sequence>
<organism evidence="1 2">
    <name type="scientific">Meloidogyne enterolobii</name>
    <name type="common">Root-knot nematode worm</name>
    <name type="synonym">Meloidogyne mayaguensis</name>
    <dbReference type="NCBI Taxonomy" id="390850"/>
    <lineage>
        <taxon>Eukaryota</taxon>
        <taxon>Metazoa</taxon>
        <taxon>Ecdysozoa</taxon>
        <taxon>Nematoda</taxon>
        <taxon>Chromadorea</taxon>
        <taxon>Rhabditida</taxon>
        <taxon>Tylenchina</taxon>
        <taxon>Tylenchomorpha</taxon>
        <taxon>Tylenchoidea</taxon>
        <taxon>Meloidogynidae</taxon>
        <taxon>Meloidogyninae</taxon>
        <taxon>Meloidogyne</taxon>
    </lineage>
</organism>
<comment type="caution">
    <text evidence="1">The sequence shown here is derived from an EMBL/GenBank/DDBJ whole genome shotgun (WGS) entry which is preliminary data.</text>
</comment>
<dbReference type="EMBL" id="CAVMJV010000018">
    <property type="protein sequence ID" value="CAK5062250.1"/>
    <property type="molecule type" value="Genomic_DNA"/>
</dbReference>
<evidence type="ECO:0000313" key="2">
    <source>
        <dbReference type="Proteomes" id="UP001497535"/>
    </source>
</evidence>
<gene>
    <name evidence="1" type="ORF">MENTE1834_LOCUS16449</name>
</gene>
<dbReference type="Proteomes" id="UP001497535">
    <property type="component" value="Unassembled WGS sequence"/>
</dbReference>
<accession>A0ACB0YTS0</accession>
<reference evidence="1" key="1">
    <citation type="submission" date="2023-11" db="EMBL/GenBank/DDBJ databases">
        <authorList>
            <person name="Poullet M."/>
        </authorList>
    </citation>
    <scope>NUCLEOTIDE SEQUENCE</scope>
    <source>
        <strain evidence="1">E1834</strain>
    </source>
</reference>
<keyword evidence="2" id="KW-1185">Reference proteome</keyword>
<evidence type="ECO:0000313" key="1">
    <source>
        <dbReference type="EMBL" id="CAK5062250.1"/>
    </source>
</evidence>
<name>A0ACB0YTS0_MELEN</name>
<protein>
    <submittedName>
        <fullName evidence="1">Uncharacterized protein</fullName>
    </submittedName>
</protein>
<proteinExistence type="predicted"/>